<evidence type="ECO:0000259" key="4">
    <source>
        <dbReference type="Pfam" id="PF07593"/>
    </source>
</evidence>
<dbReference type="RefSeq" id="WP_073136463.1">
    <property type="nucleotide sequence ID" value="NZ_FQWQ01000002.1"/>
</dbReference>
<dbReference type="STRING" id="947013.SAMN04488109_3524"/>
<accession>A0A1M5RQW3</accession>
<dbReference type="InterPro" id="IPR028994">
    <property type="entry name" value="Integrin_alpha_N"/>
</dbReference>
<reference evidence="5 6" key="1">
    <citation type="submission" date="2016-11" db="EMBL/GenBank/DDBJ databases">
        <authorList>
            <person name="Jaros S."/>
            <person name="Januszkiewicz K."/>
            <person name="Wedrychowicz H."/>
        </authorList>
    </citation>
    <scope>NUCLEOTIDE SEQUENCE [LARGE SCALE GENOMIC DNA]</scope>
    <source>
        <strain evidence="5 6">DSM 24574</strain>
    </source>
</reference>
<dbReference type="PROSITE" id="PS00018">
    <property type="entry name" value="EF_HAND_1"/>
    <property type="match status" value="1"/>
</dbReference>
<gene>
    <name evidence="5" type="ORF">SAMN04488109_3524</name>
</gene>
<evidence type="ECO:0000256" key="1">
    <source>
        <dbReference type="ARBA" id="ARBA00022729"/>
    </source>
</evidence>
<protein>
    <submittedName>
        <fullName evidence="5">Repeat domain-containing protein</fullName>
    </submittedName>
</protein>
<name>A0A1M5RQW3_9BACT</name>
<keyword evidence="2" id="KW-0677">Repeat</keyword>
<dbReference type="SMART" id="SM00191">
    <property type="entry name" value="Int_alpha"/>
    <property type="match status" value="2"/>
</dbReference>
<dbReference type="PANTHER" id="PTHR16026">
    <property type="entry name" value="CARTILAGE ACIDIC PROTEIN 1"/>
    <property type="match status" value="1"/>
</dbReference>
<dbReference type="InterPro" id="IPR011519">
    <property type="entry name" value="UnbV_ASPIC"/>
</dbReference>
<dbReference type="OrthoDB" id="1488345at2"/>
<dbReference type="InterPro" id="IPR013519">
    <property type="entry name" value="Int_alpha_beta-p"/>
</dbReference>
<dbReference type="Proteomes" id="UP000184212">
    <property type="component" value="Unassembled WGS sequence"/>
</dbReference>
<dbReference type="PROSITE" id="PS51257">
    <property type="entry name" value="PROKAR_LIPOPROTEIN"/>
    <property type="match status" value="1"/>
</dbReference>
<dbReference type="Pfam" id="PF13517">
    <property type="entry name" value="FG-GAP_3"/>
    <property type="match status" value="7"/>
</dbReference>
<dbReference type="SUPFAM" id="SSF69318">
    <property type="entry name" value="Integrin alpha N-terminal domain"/>
    <property type="match status" value="3"/>
</dbReference>
<evidence type="ECO:0000256" key="3">
    <source>
        <dbReference type="ARBA" id="ARBA00023180"/>
    </source>
</evidence>
<organism evidence="5 6">
    <name type="scientific">Chryseolinea serpens</name>
    <dbReference type="NCBI Taxonomy" id="947013"/>
    <lineage>
        <taxon>Bacteria</taxon>
        <taxon>Pseudomonadati</taxon>
        <taxon>Bacteroidota</taxon>
        <taxon>Cytophagia</taxon>
        <taxon>Cytophagales</taxon>
        <taxon>Fulvivirgaceae</taxon>
        <taxon>Chryseolinea</taxon>
    </lineage>
</organism>
<dbReference type="InterPro" id="IPR027039">
    <property type="entry name" value="Crtac1"/>
</dbReference>
<dbReference type="AlphaFoldDB" id="A0A1M5RQW3"/>
<dbReference type="PANTHER" id="PTHR16026:SF0">
    <property type="entry name" value="CARTILAGE ACIDIC PROTEIN 1"/>
    <property type="match status" value="1"/>
</dbReference>
<evidence type="ECO:0000313" key="5">
    <source>
        <dbReference type="EMBL" id="SHH28604.1"/>
    </source>
</evidence>
<proteinExistence type="predicted"/>
<dbReference type="Gene3D" id="2.130.10.130">
    <property type="entry name" value="Integrin alpha, N-terminal"/>
    <property type="match status" value="4"/>
</dbReference>
<keyword evidence="6" id="KW-1185">Reference proteome</keyword>
<dbReference type="InterPro" id="IPR018247">
    <property type="entry name" value="EF_Hand_1_Ca_BS"/>
</dbReference>
<dbReference type="InterPro" id="IPR013517">
    <property type="entry name" value="FG-GAP"/>
</dbReference>
<sequence length="1160" mass="128137">MKRCDAIVGVLVFMIVCSCGRKADAVFESMSSRHTGIDFNNVLEEDEQVNVNNYMNIYTGAGVAAGDINNDGLTDLFFSGNTTSSRLYLNKGDLVFEDITESSGVLNHRWATGAVMADVNNDGWLDIYQCVSGGGPETDRGNLLFINNQNNSFTESSQSYGLGDKRQAMHASFFDYDGDGDLDVFIITNPASYENMVNHIQPRKLDGTGVSTDVLYRNNGDHTFTDVSKEAGILVEGYSLGLAISDINNDGWPDIYVSNDFIGSDILYINNQNGTFTDRAAEYLKHTSFAGMGNDVADLNNDGLVDIVELDMRPEDNKRLKLIIPPTGYDKYQLSLRLGYLPQFTRNTLQLNRGNNTFSEISFLSGVSSTDWSWSPLLADYDNDGDKDLFATNGFLRDLGNMDYITYQNIYNTPLGTVQAKTDKKLEAIKALKGAALKNYIYSNNGDLTFTNQTQAWGLQEEGFSHGAAYADLDNDGDLDLIVNTMNEEARVYRNHSDALFHRNYLRIKFRGSEKNKEGIGAKVWVFSEGQEQYLENFLNRGYESTVDGTMHVGLDTAEVVDSLKVIWPDGKQEILTHVKANQLLTLDYVSAKTQTIEQSRAKKATLFNEVSHALGIDFTHKENDFIDFKVQPLLPHMHSRNGPGVAVADVNGDGLEDFYVGGASNHAGALFVQGKGGKFKREIPAIDSLGEELGVLFFDADGDNDNDLYIATGGSEKPKDSPAYKDYLYVNDGKGKFNLAKDALPEHLQSGSSVIASDYDRDGDLDLFVGGRIVPGEYPTPAASYIFRNDSKPGECRFADVTQALAPGLLKAGLVTSALWTDVDNDGWPDLLIAGEFMPITCLKNKDGKSFTPYATDAFQHTSGWWNSLVAADFDQDGDMDYIAGNLGLNSRYHGTPQEPLCIYANDYDKNGSIDPVMTYYLQGTKYIVHTRDELISQIPAMRHRFVHYAEYSEATFDDSFLKSETDNAYTVCAENFQTSYIENQGNGKFTVKALPLDAQFAPTYGMTVADIDGDGFLDVLMTGNMFSAEVSSGRYDASVGVFLRGDGHGNFNPMNARESGFYADGDAKGAALIQQPSGNALMIVANNAAPLKAFAIKQNKRYQPRADDAYAIVTLKDGRKYKHEFYYGSTYLSQSSRVLSYTGNAEHIEVYTFRGEKR</sequence>
<evidence type="ECO:0000256" key="2">
    <source>
        <dbReference type="ARBA" id="ARBA00022737"/>
    </source>
</evidence>
<keyword evidence="1" id="KW-0732">Signal</keyword>
<keyword evidence="3" id="KW-0325">Glycoprotein</keyword>
<feature type="domain" description="ASPIC/UnbV" evidence="4">
    <location>
        <begin position="519"/>
        <end position="586"/>
    </location>
</feature>
<evidence type="ECO:0000313" key="6">
    <source>
        <dbReference type="Proteomes" id="UP000184212"/>
    </source>
</evidence>
<dbReference type="Pfam" id="PF07593">
    <property type="entry name" value="UnbV_ASPIC"/>
    <property type="match status" value="1"/>
</dbReference>
<dbReference type="EMBL" id="FQWQ01000002">
    <property type="protein sequence ID" value="SHH28604.1"/>
    <property type="molecule type" value="Genomic_DNA"/>
</dbReference>